<reference evidence="2 3" key="1">
    <citation type="submission" date="2016-10" db="EMBL/GenBank/DDBJ databases">
        <authorList>
            <person name="de Groot N.N."/>
        </authorList>
    </citation>
    <scope>NUCLEOTIDE SEQUENCE [LARGE SCALE GENOMIC DNA]</scope>
    <source>
        <strain evidence="2 3">AR32</strain>
    </source>
</reference>
<evidence type="ECO:0000313" key="3">
    <source>
        <dbReference type="Proteomes" id="UP000236735"/>
    </source>
</evidence>
<name>A0A1H5U3H2_XYLRU</name>
<evidence type="ECO:0008006" key="4">
    <source>
        <dbReference type="Google" id="ProtNLM"/>
    </source>
</evidence>
<sequence length="399" mass="45360">MKKKIVFLLSWTLMSMQLCAQVNPKPGFVITNNGDTIRGVIDFRTNERLAKQCDFWAAGETKGETYKPGDIEGFRFDNGGKYFVTRRLNVTGTPELYFAEFMVQGMMNLYCVAYNQDEYFFFEREDGEMAQLTKRAFFTSASIHEQSSRVEEQREQYGKVKLLLKDSWKAAEEIKGGDVSRKQLVNAVRDYHKDVCTDGSSCMVYEYNEKSDGPKNHFKAIAGYSYYTHERTAYQTLEDENYSGSTFEAGLGFETELERVTKGGALELCVVYSPQASFKHHTMVRGGHESSYTIYKKARCMGSIGLLKRYGKGKIVPLIRVGGFYVLHLGNKEERYYMSKMIVDKDWEQTNHFGAYIGGGVEMALGKHAARLHADLFKSLESSGKGNMMKFGVTAEYVL</sequence>
<feature type="signal peptide" evidence="1">
    <location>
        <begin position="1"/>
        <end position="20"/>
    </location>
</feature>
<evidence type="ECO:0000256" key="1">
    <source>
        <dbReference type="SAM" id="SignalP"/>
    </source>
</evidence>
<organism evidence="2 3">
    <name type="scientific">Xylanibacter ruminicola</name>
    <name type="common">Prevotella ruminicola</name>
    <dbReference type="NCBI Taxonomy" id="839"/>
    <lineage>
        <taxon>Bacteria</taxon>
        <taxon>Pseudomonadati</taxon>
        <taxon>Bacteroidota</taxon>
        <taxon>Bacteroidia</taxon>
        <taxon>Bacteroidales</taxon>
        <taxon>Prevotellaceae</taxon>
        <taxon>Xylanibacter</taxon>
    </lineage>
</organism>
<gene>
    <name evidence="2" type="ORF">SAMN05216354_1224</name>
</gene>
<dbReference type="AlphaFoldDB" id="A0A1H5U3H2"/>
<dbReference type="RefSeq" id="WP_103915426.1">
    <property type="nucleotide sequence ID" value="NZ_FNUV01000003.1"/>
</dbReference>
<keyword evidence="1" id="KW-0732">Signal</keyword>
<dbReference type="EMBL" id="FNUV01000003">
    <property type="protein sequence ID" value="SEF69672.1"/>
    <property type="molecule type" value="Genomic_DNA"/>
</dbReference>
<evidence type="ECO:0000313" key="2">
    <source>
        <dbReference type="EMBL" id="SEF69672.1"/>
    </source>
</evidence>
<proteinExistence type="predicted"/>
<accession>A0A1H5U3H2</accession>
<dbReference type="Proteomes" id="UP000236735">
    <property type="component" value="Unassembled WGS sequence"/>
</dbReference>
<feature type="chain" id="PRO_5009285692" description="Outer membrane protein beta-barrel domain-containing protein" evidence="1">
    <location>
        <begin position="21"/>
        <end position="399"/>
    </location>
</feature>
<protein>
    <recommendedName>
        <fullName evidence="4">Outer membrane protein beta-barrel domain-containing protein</fullName>
    </recommendedName>
</protein>